<dbReference type="EMBL" id="QNUK01000178">
    <property type="protein sequence ID" value="KAF5899082.1"/>
    <property type="molecule type" value="Genomic_DNA"/>
</dbReference>
<dbReference type="OrthoDB" id="8951938at2759"/>
<proteinExistence type="predicted"/>
<keyword evidence="1 2" id="KW-0812">Transmembrane</keyword>
<keyword evidence="1" id="KW-0472">Membrane</keyword>
<comment type="caution">
    <text evidence="2">The sequence shown here is derived from an EMBL/GenBank/DDBJ whole genome shotgun (WGS) entry which is preliminary data.</text>
</comment>
<accession>A0A8J4UJU2</accession>
<sequence>VALIVLMNIVSAGLSIAAIVLYSLDLKEQGYYWCREPERHQERYYWTTPSPSKRAEWDEIFEKQLEEYRLCKQNRLIVK</sequence>
<feature type="non-terminal residue" evidence="2">
    <location>
        <position position="1"/>
    </location>
</feature>
<keyword evidence="1" id="KW-1133">Transmembrane helix</keyword>
<feature type="non-terminal residue" evidence="2">
    <location>
        <position position="79"/>
    </location>
</feature>
<evidence type="ECO:0000256" key="1">
    <source>
        <dbReference type="SAM" id="Phobius"/>
    </source>
</evidence>
<organism evidence="2 3">
    <name type="scientific">Clarias magur</name>
    <name type="common">Asian catfish</name>
    <name type="synonym">Macropteronotus magur</name>
    <dbReference type="NCBI Taxonomy" id="1594786"/>
    <lineage>
        <taxon>Eukaryota</taxon>
        <taxon>Metazoa</taxon>
        <taxon>Chordata</taxon>
        <taxon>Craniata</taxon>
        <taxon>Vertebrata</taxon>
        <taxon>Euteleostomi</taxon>
        <taxon>Actinopterygii</taxon>
        <taxon>Neopterygii</taxon>
        <taxon>Teleostei</taxon>
        <taxon>Ostariophysi</taxon>
        <taxon>Siluriformes</taxon>
        <taxon>Clariidae</taxon>
        <taxon>Clarias</taxon>
    </lineage>
</organism>
<dbReference type="Proteomes" id="UP000727407">
    <property type="component" value="Unassembled WGS sequence"/>
</dbReference>
<gene>
    <name evidence="2" type="ORF">DAT39_011184</name>
</gene>
<feature type="transmembrane region" description="Helical" evidence="1">
    <location>
        <begin position="6"/>
        <end position="24"/>
    </location>
</feature>
<reference evidence="2" key="1">
    <citation type="submission" date="2020-07" db="EMBL/GenBank/DDBJ databases">
        <title>Clarias magur genome sequencing, assembly and annotation.</title>
        <authorList>
            <person name="Kushwaha B."/>
            <person name="Kumar R."/>
            <person name="Das P."/>
            <person name="Joshi C.G."/>
            <person name="Kumar D."/>
            <person name="Nagpure N.S."/>
            <person name="Pandey M."/>
            <person name="Agarwal S."/>
            <person name="Srivastava S."/>
            <person name="Singh M."/>
            <person name="Sahoo L."/>
            <person name="Jayasankar P."/>
            <person name="Meher P.K."/>
            <person name="Koringa P.G."/>
            <person name="Iquebal M.A."/>
            <person name="Das S.P."/>
            <person name="Bit A."/>
            <person name="Patnaik S."/>
            <person name="Patel N."/>
            <person name="Shah T.M."/>
            <person name="Hinsu A."/>
            <person name="Jena J.K."/>
        </authorList>
    </citation>
    <scope>NUCLEOTIDE SEQUENCE</scope>
    <source>
        <strain evidence="2">CIFAMagur01</strain>
        <tissue evidence="2">Testis</tissue>
    </source>
</reference>
<evidence type="ECO:0000313" key="3">
    <source>
        <dbReference type="Proteomes" id="UP000727407"/>
    </source>
</evidence>
<protein>
    <submittedName>
        <fullName evidence="2">Transmembrane protein</fullName>
    </submittedName>
</protein>
<dbReference type="AlphaFoldDB" id="A0A8J4UJU2"/>
<evidence type="ECO:0000313" key="2">
    <source>
        <dbReference type="EMBL" id="KAF5899082.1"/>
    </source>
</evidence>
<keyword evidence="3" id="KW-1185">Reference proteome</keyword>
<name>A0A8J4UJU2_CLAMG</name>